<sequence length="281" mass="29870">VSCGAFHTLVTDLNGHVFGWGSNSRGQLGFLSPGFPSTSVEAPSVVGDLRGLYMSSVACGEYHSLALSSDGRVFSWGCNKYGKLGWAMDMKSRIGSGERYVVRRIAAGKDHSLAISSDGAGFTWGRGDSGQLGHGCYMDVSEPKQVMAISATISERCGIIDVGGGNDFSVFLLQNGTAYICGRDPSQNDDKLYLSPVLLTLPLTLEREFFGQIMAISCGEVNFALLAKSGALLLSHSNFSQPAPDAGSTTTEVQERRVVWVKEAGTIRHMVCGASHMLVAA</sequence>
<dbReference type="Pfam" id="PF00415">
    <property type="entry name" value="RCC1"/>
    <property type="match status" value="1"/>
</dbReference>
<feature type="repeat" description="RCC1" evidence="2">
    <location>
        <begin position="71"/>
        <end position="118"/>
    </location>
</feature>
<name>A0A225UXA7_9STRA</name>
<dbReference type="AlphaFoldDB" id="A0A225UXA7"/>
<dbReference type="SUPFAM" id="SSF50985">
    <property type="entry name" value="RCC1/BLIP-II"/>
    <property type="match status" value="1"/>
</dbReference>
<reference evidence="4" key="1">
    <citation type="submission" date="2017-03" db="EMBL/GenBank/DDBJ databases">
        <title>Phytopthora megakarya and P. palmivora, two closely related causual agents of cacao black pod achieved similar genome size and gene model numbers by different mechanisms.</title>
        <authorList>
            <person name="Ali S."/>
            <person name="Shao J."/>
            <person name="Larry D.J."/>
            <person name="Kronmiller B."/>
            <person name="Shen D."/>
            <person name="Strem M.D."/>
            <person name="Melnick R.L."/>
            <person name="Guiltinan M.J."/>
            <person name="Tyler B.M."/>
            <person name="Meinhardt L.W."/>
            <person name="Bailey B.A."/>
        </authorList>
    </citation>
    <scope>NUCLEOTIDE SEQUENCE [LARGE SCALE GENOMIC DNA]</scope>
    <source>
        <strain evidence="4">zdho120</strain>
    </source>
</reference>
<organism evidence="3 4">
    <name type="scientific">Phytophthora megakarya</name>
    <dbReference type="NCBI Taxonomy" id="4795"/>
    <lineage>
        <taxon>Eukaryota</taxon>
        <taxon>Sar</taxon>
        <taxon>Stramenopiles</taxon>
        <taxon>Oomycota</taxon>
        <taxon>Peronosporomycetes</taxon>
        <taxon>Peronosporales</taxon>
        <taxon>Peronosporaceae</taxon>
        <taxon>Phytophthora</taxon>
    </lineage>
</organism>
<dbReference type="InterPro" id="IPR051210">
    <property type="entry name" value="Ub_ligase/GEF_domain"/>
</dbReference>
<accession>A0A225UXA7</accession>
<proteinExistence type="predicted"/>
<dbReference type="PROSITE" id="PS50012">
    <property type="entry name" value="RCC1_3"/>
    <property type="match status" value="3"/>
</dbReference>
<evidence type="ECO:0000256" key="1">
    <source>
        <dbReference type="ARBA" id="ARBA00022737"/>
    </source>
</evidence>
<evidence type="ECO:0008006" key="5">
    <source>
        <dbReference type="Google" id="ProtNLM"/>
    </source>
</evidence>
<dbReference type="PANTHER" id="PTHR22870:SF408">
    <property type="entry name" value="OS09G0560450 PROTEIN"/>
    <property type="match status" value="1"/>
</dbReference>
<keyword evidence="1" id="KW-0677">Repeat</keyword>
<dbReference type="InterPro" id="IPR000408">
    <property type="entry name" value="Reg_chr_condens"/>
</dbReference>
<dbReference type="OrthoDB" id="5981550at2759"/>
<dbReference type="STRING" id="4795.A0A225UXA7"/>
<evidence type="ECO:0000313" key="4">
    <source>
        <dbReference type="Proteomes" id="UP000198211"/>
    </source>
</evidence>
<feature type="repeat" description="RCC1" evidence="2">
    <location>
        <begin position="119"/>
        <end position="175"/>
    </location>
</feature>
<feature type="non-terminal residue" evidence="3">
    <location>
        <position position="1"/>
    </location>
</feature>
<dbReference type="InterPro" id="IPR009091">
    <property type="entry name" value="RCC1/BLIP-II"/>
</dbReference>
<gene>
    <name evidence="3" type="ORF">PHMEG_00031171</name>
</gene>
<dbReference type="EMBL" id="NBNE01009709">
    <property type="protein sequence ID" value="OWY98135.1"/>
    <property type="molecule type" value="Genomic_DNA"/>
</dbReference>
<dbReference type="Gene3D" id="2.130.10.30">
    <property type="entry name" value="Regulator of chromosome condensation 1/beta-lactamase-inhibitor protein II"/>
    <property type="match status" value="1"/>
</dbReference>
<dbReference type="PRINTS" id="PR00633">
    <property type="entry name" value="RCCNDNSATION"/>
</dbReference>
<dbReference type="PROSITE" id="PS00626">
    <property type="entry name" value="RCC1_2"/>
    <property type="match status" value="2"/>
</dbReference>
<dbReference type="PANTHER" id="PTHR22870">
    <property type="entry name" value="REGULATOR OF CHROMOSOME CONDENSATION"/>
    <property type="match status" value="1"/>
</dbReference>
<evidence type="ECO:0000313" key="3">
    <source>
        <dbReference type="EMBL" id="OWY98135.1"/>
    </source>
</evidence>
<feature type="repeat" description="RCC1" evidence="2">
    <location>
        <begin position="15"/>
        <end position="70"/>
    </location>
</feature>
<protein>
    <recommendedName>
        <fullName evidence="5">Regulator of chromosome condensation (RCC1)</fullName>
    </recommendedName>
</protein>
<comment type="caution">
    <text evidence="3">The sequence shown here is derived from an EMBL/GenBank/DDBJ whole genome shotgun (WGS) entry which is preliminary data.</text>
</comment>
<dbReference type="Proteomes" id="UP000198211">
    <property type="component" value="Unassembled WGS sequence"/>
</dbReference>
<dbReference type="Pfam" id="PF13540">
    <property type="entry name" value="RCC1_2"/>
    <property type="match status" value="2"/>
</dbReference>
<evidence type="ECO:0000256" key="2">
    <source>
        <dbReference type="PROSITE-ProRule" id="PRU00235"/>
    </source>
</evidence>
<keyword evidence="4" id="KW-1185">Reference proteome</keyword>